<sequence>MSSPIADRNLGPAAAAREVAHVSNTTLRSWLDRGWITAVRVGPRNYLYDLDSVAAMIQPVGPLSDVERASIAEAVAKSPDPTPAQLATLRGIIHEVDA</sequence>
<dbReference type="Proteomes" id="UP000570517">
    <property type="component" value="Unassembled WGS sequence"/>
</dbReference>
<accession>A0A850PXN5</accession>
<keyword evidence="2" id="KW-1185">Reference proteome</keyword>
<reference evidence="1 2" key="1">
    <citation type="submission" date="2020-05" db="EMBL/GenBank/DDBJ databases">
        <title>Draft genome sequence of Mycobacterium hippocampi DL, isolated from European seabass, Dicentrarchus labrax, reared in fish farms.</title>
        <authorList>
            <person name="Stathopoulou P."/>
            <person name="Asimakis E."/>
            <person name="Tzokas K."/>
            <person name="Batargias C."/>
            <person name="Tsiamis G."/>
        </authorList>
    </citation>
    <scope>NUCLEOTIDE SEQUENCE [LARGE SCALE GENOMIC DNA]</scope>
    <source>
        <strain evidence="1 2">DL</strain>
    </source>
</reference>
<name>A0A850PXN5_9MYCO</name>
<dbReference type="AlphaFoldDB" id="A0A850PXN5"/>
<evidence type="ECO:0000313" key="1">
    <source>
        <dbReference type="EMBL" id="NVN52276.1"/>
    </source>
</evidence>
<organism evidence="1 2">
    <name type="scientific">Mycolicibacterium hippocampi</name>
    <dbReference type="NCBI Taxonomy" id="659824"/>
    <lineage>
        <taxon>Bacteria</taxon>
        <taxon>Bacillati</taxon>
        <taxon>Actinomycetota</taxon>
        <taxon>Actinomycetes</taxon>
        <taxon>Mycobacteriales</taxon>
        <taxon>Mycobacteriaceae</taxon>
        <taxon>Mycolicibacterium</taxon>
    </lineage>
</organism>
<proteinExistence type="predicted"/>
<evidence type="ECO:0008006" key="3">
    <source>
        <dbReference type="Google" id="ProtNLM"/>
    </source>
</evidence>
<dbReference type="InterPro" id="IPR009061">
    <property type="entry name" value="DNA-bd_dom_put_sf"/>
</dbReference>
<dbReference type="EMBL" id="JABFYL010000043">
    <property type="protein sequence ID" value="NVN52276.1"/>
    <property type="molecule type" value="Genomic_DNA"/>
</dbReference>
<comment type="caution">
    <text evidence="1">The sequence shown here is derived from an EMBL/GenBank/DDBJ whole genome shotgun (WGS) entry which is preliminary data.</text>
</comment>
<dbReference type="SUPFAM" id="SSF46955">
    <property type="entry name" value="Putative DNA-binding domain"/>
    <property type="match status" value="1"/>
</dbReference>
<protein>
    <recommendedName>
        <fullName evidence="3">HTH merR-type domain-containing protein</fullName>
    </recommendedName>
</protein>
<evidence type="ECO:0000313" key="2">
    <source>
        <dbReference type="Proteomes" id="UP000570517"/>
    </source>
</evidence>
<gene>
    <name evidence="1" type="ORF">HLY00_2660</name>
</gene>